<keyword evidence="4" id="KW-1133">Transmembrane helix</keyword>
<dbReference type="EMBL" id="FUEG01000020">
    <property type="protein sequence ID" value="SJL13408.1"/>
    <property type="molecule type" value="Genomic_DNA"/>
</dbReference>
<feature type="region of interest" description="Disordered" evidence="3">
    <location>
        <begin position="529"/>
        <end position="548"/>
    </location>
</feature>
<dbReference type="Pfam" id="PF03732">
    <property type="entry name" value="Retrotrans_gag"/>
    <property type="match status" value="1"/>
</dbReference>
<dbReference type="Pfam" id="PF00098">
    <property type="entry name" value="zf-CCHC"/>
    <property type="match status" value="1"/>
</dbReference>
<feature type="compositionally biased region" description="Polar residues" evidence="3">
    <location>
        <begin position="783"/>
        <end position="792"/>
    </location>
</feature>
<feature type="region of interest" description="Disordered" evidence="3">
    <location>
        <begin position="393"/>
        <end position="462"/>
    </location>
</feature>
<dbReference type="SMART" id="SM00343">
    <property type="entry name" value="ZnF_C2HC"/>
    <property type="match status" value="1"/>
</dbReference>
<feature type="region of interest" description="Disordered" evidence="3">
    <location>
        <begin position="320"/>
        <end position="373"/>
    </location>
</feature>
<feature type="compositionally biased region" description="Basic residues" evidence="3">
    <location>
        <begin position="409"/>
        <end position="419"/>
    </location>
</feature>
<feature type="region of interest" description="Disordered" evidence="3">
    <location>
        <begin position="84"/>
        <end position="134"/>
    </location>
</feature>
<evidence type="ECO:0000256" key="2">
    <source>
        <dbReference type="PROSITE-ProRule" id="PRU00047"/>
    </source>
</evidence>
<dbReference type="Proteomes" id="UP000219338">
    <property type="component" value="Unassembled WGS sequence"/>
</dbReference>
<feature type="compositionally biased region" description="Low complexity" evidence="3">
    <location>
        <begin position="349"/>
        <end position="358"/>
    </location>
</feature>
<keyword evidence="2" id="KW-0863">Zinc-finger</keyword>
<gene>
    <name evidence="6" type="ORF">ARMOST_16851</name>
</gene>
<dbReference type="SUPFAM" id="SSF57756">
    <property type="entry name" value="Retrovirus zinc finger-like domains"/>
    <property type="match status" value="1"/>
</dbReference>
<organism evidence="6 7">
    <name type="scientific">Armillaria ostoyae</name>
    <name type="common">Armillaria root rot fungus</name>
    <dbReference type="NCBI Taxonomy" id="47428"/>
    <lineage>
        <taxon>Eukaryota</taxon>
        <taxon>Fungi</taxon>
        <taxon>Dikarya</taxon>
        <taxon>Basidiomycota</taxon>
        <taxon>Agaricomycotina</taxon>
        <taxon>Agaricomycetes</taxon>
        <taxon>Agaricomycetidae</taxon>
        <taxon>Agaricales</taxon>
        <taxon>Marasmiineae</taxon>
        <taxon>Physalacriaceae</taxon>
        <taxon>Armillaria</taxon>
    </lineage>
</organism>
<keyword evidence="4" id="KW-0812">Transmembrane</keyword>
<feature type="compositionally biased region" description="Low complexity" evidence="3">
    <location>
        <begin position="763"/>
        <end position="782"/>
    </location>
</feature>
<feature type="compositionally biased region" description="Basic and acidic residues" evidence="3">
    <location>
        <begin position="1076"/>
        <end position="1092"/>
    </location>
</feature>
<feature type="compositionally biased region" description="Polar residues" evidence="3">
    <location>
        <begin position="974"/>
        <end position="985"/>
    </location>
</feature>
<sequence length="1267" mass="141044">MTPDLTTNQLIAAVTTIVGACLIAFFTAIIVITWREDILQYLYRHGLLLRPRRRQSTPPFPLHFIIPRNPSDTTMDRPILEEQRLQSRAPYPSNSSDEFPQRTEAPPPRNATPGPSGTRHTPTPPSSPAPEEANDRDLRARYDRFPPPEYDPNDLPPPERALLPVRPRALMANPAAPAQRIFIRPPPGQFPPDESSDEDDGGFFGAIARRRNGMGRLITITTDDENDLDALELPAPDDDGDDSILHLPPPRRPDDLLNVDGLDYEWPELEDVDRDILGPQRSLAWEIRRDDVEVRYNLAAHNRTPMDYYLATTYGDELPRLGREAIDPDTAPSREHDYTAPTEEGHTRSSWPSKTPSKPWHDNSGITQTWKETDQNDFDNFYYDDYNPYAEELPAAPFPLPDSPNQPYHHQHHHPRRLQAYHPPQYGTHPFAGGDNPDRQEGGSNQPIPDPAEEERRQATSLAEQKLQEIAELEKRLNDVEMEHRDHATKWGLPLRPSNKGKDPDRGRQPAHLPLPPNQYRLLWRRDDRYSVPRPPPDRGRPDPLPQPVGLANADAPFMNVRPTMVAIPKVFVGNHEDIKRFIGDCLTYFEAHASYFVLPSHMIPFVSSLFDGAAKTWWVHKRLEYWAGTGPAPHRFRYPTWEGFINDVNDQFRDPAAMEVQEKKMFDLRMGNGPATTYFQELEVLATKAGRRHDVDPRGLMVKAVRLGVPLSYTTSITNTGHDIPSDYNEWKARIILMYEERQKNWAFNQTAGNPRDNRPPKGTSTTTATSNSKAGGATSSPTPKATSNTGGDRDSTGRWTTFAGAGKPMDIDTAKLRAEGRCFRCREKGHLSKDCPKKKDYRDIRSVQVTNEPIMESKVEEDLLTGALLSPAGRSHGLFVGTSSNPTCIIKRTNIFSTSRAFEYTSPSGPAFNVSSMTSKPVPESQNRYAALSVERCNDDNDSNTPLKGCHDTSPARAEAKAVEPAGHEAESLSTRPLLTLGQTDAKRHTSSLRGEAQPTNALGGKSPIIVTPIDNASLPRMTDGTMSESKDELYDEAAQVERPSTPKVDVESQLGGETTARLPGQERVPTTSSEEHEGCCSPRDGDKKARAGNSDGQGETGNSAFAVQAQPATPLRGGLPSTRDGDHSILPLKEQGSAKAQKRPAAGLEAASAQAVNRGHSVTCIEIPDEDDDTAFQLWLAKERTPAVAKKEATSDEPVRSSPTTTEPHRWLKPFEVDWTLRAVCEARNDNAARAALFVWTHVDRVPELTPELLSELRKGDELA</sequence>
<dbReference type="PROSITE" id="PS50158">
    <property type="entry name" value="ZF_CCHC"/>
    <property type="match status" value="1"/>
</dbReference>
<feature type="compositionally biased region" description="Low complexity" evidence="3">
    <location>
        <begin position="112"/>
        <end position="121"/>
    </location>
</feature>
<dbReference type="InterPro" id="IPR036875">
    <property type="entry name" value="Znf_CCHC_sf"/>
</dbReference>
<feature type="region of interest" description="Disordered" evidence="3">
    <location>
        <begin position="749"/>
        <end position="808"/>
    </location>
</feature>
<name>A0A284RXC4_ARMOS</name>
<dbReference type="InterPro" id="IPR001878">
    <property type="entry name" value="Znf_CCHC"/>
</dbReference>
<feature type="region of interest" description="Disordered" evidence="3">
    <location>
        <begin position="1139"/>
        <end position="1160"/>
    </location>
</feature>
<dbReference type="OrthoDB" id="2645941at2759"/>
<accession>A0A284RXC4</accession>
<feature type="compositionally biased region" description="Basic and acidic residues" evidence="3">
    <location>
        <begin position="320"/>
        <end position="347"/>
    </location>
</feature>
<dbReference type="GO" id="GO:0003676">
    <property type="term" value="F:nucleic acid binding"/>
    <property type="evidence" value="ECO:0007669"/>
    <property type="project" value="InterPro"/>
</dbReference>
<feature type="compositionally biased region" description="Pro residues" evidence="3">
    <location>
        <begin position="147"/>
        <end position="159"/>
    </location>
</feature>
<keyword evidence="7" id="KW-1185">Reference proteome</keyword>
<feature type="compositionally biased region" description="Basic and acidic residues" evidence="3">
    <location>
        <begin position="529"/>
        <end position="542"/>
    </location>
</feature>
<keyword evidence="2" id="KW-0479">Metal-binding</keyword>
<evidence type="ECO:0000256" key="4">
    <source>
        <dbReference type="SAM" id="Phobius"/>
    </source>
</evidence>
<proteinExistence type="predicted"/>
<keyword evidence="2" id="KW-0862">Zinc</keyword>
<feature type="region of interest" description="Disordered" evidence="3">
    <location>
        <begin position="940"/>
        <end position="1105"/>
    </location>
</feature>
<evidence type="ECO:0000313" key="7">
    <source>
        <dbReference type="Proteomes" id="UP000219338"/>
    </source>
</evidence>
<dbReference type="Gene3D" id="4.10.60.10">
    <property type="entry name" value="Zinc finger, CCHC-type"/>
    <property type="match status" value="1"/>
</dbReference>
<reference evidence="7" key="1">
    <citation type="journal article" date="2017" name="Nat. Ecol. Evol.">
        <title>Genome expansion and lineage-specific genetic innovations in the forest pathogenic fungi Armillaria.</title>
        <authorList>
            <person name="Sipos G."/>
            <person name="Prasanna A.N."/>
            <person name="Walter M.C."/>
            <person name="O'Connor E."/>
            <person name="Balint B."/>
            <person name="Krizsan K."/>
            <person name="Kiss B."/>
            <person name="Hess J."/>
            <person name="Varga T."/>
            <person name="Slot J."/>
            <person name="Riley R."/>
            <person name="Boka B."/>
            <person name="Rigling D."/>
            <person name="Barry K."/>
            <person name="Lee J."/>
            <person name="Mihaltcheva S."/>
            <person name="LaButti K."/>
            <person name="Lipzen A."/>
            <person name="Waldron R."/>
            <person name="Moloney N.M."/>
            <person name="Sperisen C."/>
            <person name="Kredics L."/>
            <person name="Vagvoelgyi C."/>
            <person name="Patrignani A."/>
            <person name="Fitzpatrick D."/>
            <person name="Nagy I."/>
            <person name="Doyle S."/>
            <person name="Anderson J.B."/>
            <person name="Grigoriev I.V."/>
            <person name="Gueldener U."/>
            <person name="Muensterkoetter M."/>
            <person name="Nagy L.G."/>
        </authorList>
    </citation>
    <scope>NUCLEOTIDE SEQUENCE [LARGE SCALE GENOMIC DNA]</scope>
    <source>
        <strain evidence="7">C18/9</strain>
    </source>
</reference>
<dbReference type="GO" id="GO:0006397">
    <property type="term" value="P:mRNA processing"/>
    <property type="evidence" value="ECO:0007669"/>
    <property type="project" value="UniProtKB-KW"/>
</dbReference>
<feature type="region of interest" description="Disordered" evidence="3">
    <location>
        <begin position="176"/>
        <end position="198"/>
    </location>
</feature>
<dbReference type="AlphaFoldDB" id="A0A284RXC4"/>
<dbReference type="GO" id="GO:0008270">
    <property type="term" value="F:zinc ion binding"/>
    <property type="evidence" value="ECO:0007669"/>
    <property type="project" value="UniProtKB-KW"/>
</dbReference>
<evidence type="ECO:0000256" key="3">
    <source>
        <dbReference type="SAM" id="MobiDB-lite"/>
    </source>
</evidence>
<feature type="region of interest" description="Disordered" evidence="3">
    <location>
        <begin position="488"/>
        <end position="518"/>
    </location>
</feature>
<keyword evidence="4" id="KW-0472">Membrane</keyword>
<feature type="compositionally biased region" description="Basic and acidic residues" evidence="3">
    <location>
        <begin position="960"/>
        <end position="973"/>
    </location>
</feature>
<evidence type="ECO:0000256" key="1">
    <source>
        <dbReference type="ARBA" id="ARBA00022664"/>
    </source>
</evidence>
<keyword evidence="1" id="KW-0507">mRNA processing</keyword>
<feature type="transmembrane region" description="Helical" evidence="4">
    <location>
        <begin position="12"/>
        <end position="34"/>
    </location>
</feature>
<protein>
    <recommendedName>
        <fullName evidence="5">CCHC-type domain-containing protein</fullName>
    </recommendedName>
</protein>
<feature type="domain" description="CCHC-type" evidence="5">
    <location>
        <begin position="823"/>
        <end position="839"/>
    </location>
</feature>
<dbReference type="InterPro" id="IPR005162">
    <property type="entry name" value="Retrotrans_gag_dom"/>
</dbReference>
<evidence type="ECO:0000313" key="6">
    <source>
        <dbReference type="EMBL" id="SJL13408.1"/>
    </source>
</evidence>
<feature type="region of interest" description="Disordered" evidence="3">
    <location>
        <begin position="142"/>
        <end position="161"/>
    </location>
</feature>
<dbReference type="STRING" id="47428.A0A284RXC4"/>
<evidence type="ECO:0000259" key="5">
    <source>
        <dbReference type="PROSITE" id="PS50158"/>
    </source>
</evidence>